<organism evidence="2 3">
    <name type="scientific">Ramlibacter henchirensis</name>
    <dbReference type="NCBI Taxonomy" id="204072"/>
    <lineage>
        <taxon>Bacteria</taxon>
        <taxon>Pseudomonadati</taxon>
        <taxon>Pseudomonadota</taxon>
        <taxon>Betaproteobacteria</taxon>
        <taxon>Burkholderiales</taxon>
        <taxon>Comamonadaceae</taxon>
        <taxon>Ramlibacter</taxon>
    </lineage>
</organism>
<dbReference type="Proteomes" id="UP000298180">
    <property type="component" value="Unassembled WGS sequence"/>
</dbReference>
<dbReference type="AlphaFoldDB" id="A0A4Z0BW10"/>
<feature type="transmembrane region" description="Helical" evidence="1">
    <location>
        <begin position="12"/>
        <end position="34"/>
    </location>
</feature>
<keyword evidence="1" id="KW-0812">Transmembrane</keyword>
<evidence type="ECO:0000313" key="3">
    <source>
        <dbReference type="Proteomes" id="UP000298180"/>
    </source>
</evidence>
<dbReference type="InterPro" id="IPR021218">
    <property type="entry name" value="DUF2784"/>
</dbReference>
<dbReference type="EMBL" id="SMLM01000002">
    <property type="protein sequence ID" value="TFZ02235.1"/>
    <property type="molecule type" value="Genomic_DNA"/>
</dbReference>
<proteinExistence type="predicted"/>
<gene>
    <name evidence="2" type="ORF">EZ313_13245</name>
</gene>
<evidence type="ECO:0000313" key="2">
    <source>
        <dbReference type="EMBL" id="TFZ02235.1"/>
    </source>
</evidence>
<comment type="caution">
    <text evidence="2">The sequence shown here is derived from an EMBL/GenBank/DDBJ whole genome shotgun (WGS) entry which is preliminary data.</text>
</comment>
<feature type="transmembrane region" description="Helical" evidence="1">
    <location>
        <begin position="46"/>
        <end position="64"/>
    </location>
</feature>
<protein>
    <submittedName>
        <fullName evidence="2">DUF2784 domain-containing protein</fullName>
    </submittedName>
</protein>
<dbReference type="RefSeq" id="WP_135263765.1">
    <property type="nucleotide sequence ID" value="NZ_SMLM01000002.1"/>
</dbReference>
<keyword evidence="1" id="KW-1133">Transmembrane helix</keyword>
<dbReference type="Pfam" id="PF10861">
    <property type="entry name" value="DUF2784"/>
    <property type="match status" value="1"/>
</dbReference>
<sequence length="137" mass="15032">MPSSSLRLLADLVLLLHLGIVLFVVGGLVLIVAGNALRWSWVNAPAFRFAHLAAIVYVVAQQWLGAVCPLTTLENWLRTQAGESGYAGGFVEHWVQWLLFYDAPGWVFTLVYTAFGLAVAAVWIAFPPRRGPRLRGG</sequence>
<keyword evidence="3" id="KW-1185">Reference proteome</keyword>
<reference evidence="2 3" key="1">
    <citation type="submission" date="2019-03" db="EMBL/GenBank/DDBJ databases">
        <title>Ramlibacter henchirensis DSM 14656, whole genome shotgun sequence.</title>
        <authorList>
            <person name="Zhang X."/>
            <person name="Feng G."/>
            <person name="Zhu H."/>
        </authorList>
    </citation>
    <scope>NUCLEOTIDE SEQUENCE [LARGE SCALE GENOMIC DNA]</scope>
    <source>
        <strain evidence="2 3">DSM 14656</strain>
    </source>
</reference>
<name>A0A4Z0BW10_9BURK</name>
<dbReference type="OrthoDB" id="370375at2"/>
<feature type="transmembrane region" description="Helical" evidence="1">
    <location>
        <begin position="106"/>
        <end position="126"/>
    </location>
</feature>
<accession>A0A4Z0BW10</accession>
<keyword evidence="1" id="KW-0472">Membrane</keyword>
<evidence type="ECO:0000256" key="1">
    <source>
        <dbReference type="SAM" id="Phobius"/>
    </source>
</evidence>